<dbReference type="PANTHER" id="PTHR18916">
    <property type="entry name" value="DYNACTIN 1-RELATED MICROTUBULE-BINDING"/>
    <property type="match status" value="1"/>
</dbReference>
<protein>
    <recommendedName>
        <fullName evidence="9">CAP-Gly domain-containing protein</fullName>
    </recommendedName>
</protein>
<keyword evidence="8" id="KW-1185">Reference proteome</keyword>
<proteinExistence type="predicted"/>
<dbReference type="EMBL" id="JADNYJ010000063">
    <property type="protein sequence ID" value="KAF8894885.1"/>
    <property type="molecule type" value="Genomic_DNA"/>
</dbReference>
<keyword evidence="3" id="KW-0175">Coiled coil</keyword>
<comment type="caution">
    <text evidence="7">The sequence shown here is derived from an EMBL/GenBank/DDBJ whole genome shotgun (WGS) entry which is preliminary data.</text>
</comment>
<keyword evidence="1" id="KW-0507">mRNA processing</keyword>
<dbReference type="SUPFAM" id="SSF57756">
    <property type="entry name" value="Retrovirus zinc finger-like domains"/>
    <property type="match status" value="1"/>
</dbReference>
<dbReference type="GO" id="GO:0003676">
    <property type="term" value="F:nucleic acid binding"/>
    <property type="evidence" value="ECO:0007669"/>
    <property type="project" value="InterPro"/>
</dbReference>
<dbReference type="Gene3D" id="2.30.30.190">
    <property type="entry name" value="CAP Gly-rich-like domain"/>
    <property type="match status" value="1"/>
</dbReference>
<dbReference type="InterPro" id="IPR036875">
    <property type="entry name" value="Znf_CCHC_sf"/>
</dbReference>
<feature type="domain" description="CAP-Gly" evidence="6">
    <location>
        <begin position="123"/>
        <end position="168"/>
    </location>
</feature>
<dbReference type="SMART" id="SM01052">
    <property type="entry name" value="CAP_GLY"/>
    <property type="match status" value="1"/>
</dbReference>
<evidence type="ECO:0000259" key="5">
    <source>
        <dbReference type="PROSITE" id="PS50158"/>
    </source>
</evidence>
<evidence type="ECO:0000313" key="7">
    <source>
        <dbReference type="EMBL" id="KAF8894885.1"/>
    </source>
</evidence>
<dbReference type="Gene3D" id="4.10.60.10">
    <property type="entry name" value="Zinc finger, CCHC-type"/>
    <property type="match status" value="1"/>
</dbReference>
<evidence type="ECO:0000256" key="3">
    <source>
        <dbReference type="SAM" id="Coils"/>
    </source>
</evidence>
<evidence type="ECO:0008006" key="9">
    <source>
        <dbReference type="Google" id="ProtNLM"/>
    </source>
</evidence>
<feature type="compositionally biased region" description="Low complexity" evidence="4">
    <location>
        <begin position="55"/>
        <end position="71"/>
    </location>
</feature>
<dbReference type="InterPro" id="IPR001878">
    <property type="entry name" value="Znf_CCHC"/>
</dbReference>
<evidence type="ECO:0000313" key="8">
    <source>
        <dbReference type="Proteomes" id="UP000724874"/>
    </source>
</evidence>
<feature type="coiled-coil region" evidence="3">
    <location>
        <begin position="869"/>
        <end position="903"/>
    </location>
</feature>
<feature type="compositionally biased region" description="Polar residues" evidence="4">
    <location>
        <begin position="253"/>
        <end position="265"/>
    </location>
</feature>
<feature type="coiled-coil region" evidence="3">
    <location>
        <begin position="534"/>
        <end position="579"/>
    </location>
</feature>
<evidence type="ECO:0000256" key="4">
    <source>
        <dbReference type="SAM" id="MobiDB-lite"/>
    </source>
</evidence>
<feature type="compositionally biased region" description="Polar residues" evidence="4">
    <location>
        <begin position="225"/>
        <end position="237"/>
    </location>
</feature>
<accession>A0A9P5TMG8</accession>
<feature type="coiled-coil region" evidence="3">
    <location>
        <begin position="388"/>
        <end position="508"/>
    </location>
</feature>
<feature type="compositionally biased region" description="Low complexity" evidence="4">
    <location>
        <begin position="78"/>
        <end position="91"/>
    </location>
</feature>
<dbReference type="Proteomes" id="UP000724874">
    <property type="component" value="Unassembled WGS sequence"/>
</dbReference>
<name>A0A9P5TMG8_GYMJU</name>
<dbReference type="GO" id="GO:0008270">
    <property type="term" value="F:zinc ion binding"/>
    <property type="evidence" value="ECO:0007669"/>
    <property type="project" value="UniProtKB-KW"/>
</dbReference>
<sequence>MATPAKPRQSGIPGPGRSSTDALKANDPSNHRNPLVVNSASLSPQSISHLASSGRRSVAGRPPSASSSSAKIQERSRTPTSARTPSRPPSRQSELSKPTRTFEVGDNVRIESLGFEGVLRYMGEIGGKPGLWAGVELSGGFIGKGKNNGSVGGKQYFTCPDKCGVFVATTKLSPPTVGPGALQRPSSVASSRGGTTASTSGRVTPSISNGRTTPSSVPMQRPLKTPSNKSTSASLSDKITAGSRASKYITMTAEQLSSTSHSKGQGSDKDTLSPSAPRALASPIRPVVSPFATPKAVYSRQSNTGAISPTLPSTRSRPSVNTPRARIPSGVAMPPPPSPVSRNGQFPIHGENDPASERHSLLASTAVLLHTISSPSQDPGETEELSILDQLQSRLDAAEYENERLRAAVELGTSGASPAFKEQVQTERQEALDKYTEVQDKVNVLQERLVFQANELGQLREEKERLLLDLSEAASQQQQALAAHQLYSEEHSAEMKLLQRRLSDMEDLNLQKDESIVGQTLKVEELTTNFQQSYLDFQEEKRELTMQVDELRVAGQETIALYEERLSVANAQRYELEQRVLALEASLHSIPTTTMGQEPFPNRSTSSATQIDNETLRDQVQHLQKKSTKLEEQLEEARATLERDLASYQDKIARVRLEDEQRKRDLASKTREVEELKKSETHARSRVEEIEEALRESTVALENTRIEVESLRTELANLDILIDDATEGEISSKLANFTKKVSADKAQYQREIKRLEQSLLDSRAENALLQQRISDKVGITNMKGIENLNEENQALRCQIDELEVKLSVASRPLEDQVDSIRKKANRDFALPNGTIDPSKAPSTRSEEVAGLKHIVQELQKETLASAQHIKLLESENALLAAEAEQLRQDVHFLEANLDKDKSMIGKKPDNGTSSLPHPSLEQRLPIETDLDQMRKRLSEAEMKHARIVHDLNKEISELEALVESKRRIQQDELEQEIERLKDKLSRQKKTSKPGNENVDSRHRTDLEKSEEVCEICERPGHDIFNCSLLKDDTVRAGKDLVVCEDCESPGHVAADCPHSSDVF</sequence>
<dbReference type="InterPro" id="IPR000938">
    <property type="entry name" value="CAP-Gly_domain"/>
</dbReference>
<feature type="domain" description="CCHC-type" evidence="5">
    <location>
        <begin position="1043"/>
        <end position="1057"/>
    </location>
</feature>
<feature type="coiled-coil region" evidence="3">
    <location>
        <begin position="613"/>
        <end position="805"/>
    </location>
</feature>
<feature type="region of interest" description="Disordered" evidence="4">
    <location>
        <begin position="174"/>
        <end position="239"/>
    </location>
</feature>
<feature type="region of interest" description="Disordered" evidence="4">
    <location>
        <begin position="1"/>
        <end position="100"/>
    </location>
</feature>
<keyword evidence="2" id="KW-0863">Zinc-finger</keyword>
<feature type="compositionally biased region" description="Low complexity" evidence="4">
    <location>
        <begin position="186"/>
        <end position="204"/>
    </location>
</feature>
<evidence type="ECO:0000256" key="1">
    <source>
        <dbReference type="ARBA" id="ARBA00022664"/>
    </source>
</evidence>
<dbReference type="PROSITE" id="PS50158">
    <property type="entry name" value="ZF_CCHC"/>
    <property type="match status" value="1"/>
</dbReference>
<keyword evidence="2" id="KW-0862">Zinc</keyword>
<feature type="compositionally biased region" description="Polar residues" evidence="4">
    <location>
        <begin position="205"/>
        <end position="218"/>
    </location>
</feature>
<reference evidence="7" key="1">
    <citation type="submission" date="2020-11" db="EMBL/GenBank/DDBJ databases">
        <authorList>
            <consortium name="DOE Joint Genome Institute"/>
            <person name="Ahrendt S."/>
            <person name="Riley R."/>
            <person name="Andreopoulos W."/>
            <person name="LaButti K."/>
            <person name="Pangilinan J."/>
            <person name="Ruiz-duenas F.J."/>
            <person name="Barrasa J.M."/>
            <person name="Sanchez-Garcia M."/>
            <person name="Camarero S."/>
            <person name="Miyauchi S."/>
            <person name="Serrano A."/>
            <person name="Linde D."/>
            <person name="Babiker R."/>
            <person name="Drula E."/>
            <person name="Ayuso-Fernandez I."/>
            <person name="Pacheco R."/>
            <person name="Padilla G."/>
            <person name="Ferreira P."/>
            <person name="Barriuso J."/>
            <person name="Kellner H."/>
            <person name="Castanera R."/>
            <person name="Alfaro M."/>
            <person name="Ramirez L."/>
            <person name="Pisabarro A.G."/>
            <person name="Kuo A."/>
            <person name="Tritt A."/>
            <person name="Lipzen A."/>
            <person name="He G."/>
            <person name="Yan M."/>
            <person name="Ng V."/>
            <person name="Cullen D."/>
            <person name="Martin F."/>
            <person name="Rosso M.-N."/>
            <person name="Henrissat B."/>
            <person name="Hibbett D."/>
            <person name="Martinez A.T."/>
            <person name="Grigoriev I.V."/>
        </authorList>
    </citation>
    <scope>NUCLEOTIDE SEQUENCE</scope>
    <source>
        <strain evidence="7">AH 44721</strain>
    </source>
</reference>
<dbReference type="SUPFAM" id="SSF74924">
    <property type="entry name" value="Cap-Gly domain"/>
    <property type="match status" value="1"/>
</dbReference>
<dbReference type="PROSITE" id="PS00845">
    <property type="entry name" value="CAP_GLY_1"/>
    <property type="match status" value="1"/>
</dbReference>
<feature type="compositionally biased region" description="Polar residues" evidence="4">
    <location>
        <begin position="17"/>
        <end position="51"/>
    </location>
</feature>
<evidence type="ECO:0000259" key="6">
    <source>
        <dbReference type="PROSITE" id="PS50245"/>
    </source>
</evidence>
<dbReference type="InterPro" id="IPR036859">
    <property type="entry name" value="CAP-Gly_dom_sf"/>
</dbReference>
<feature type="region of interest" description="Disordered" evidence="4">
    <location>
        <begin position="253"/>
        <end position="337"/>
    </location>
</feature>
<dbReference type="Pfam" id="PF01302">
    <property type="entry name" value="CAP_GLY"/>
    <property type="match status" value="1"/>
</dbReference>
<organism evidence="7 8">
    <name type="scientific">Gymnopilus junonius</name>
    <name type="common">Spectacular rustgill mushroom</name>
    <name type="synonym">Gymnopilus spectabilis subsp. junonius</name>
    <dbReference type="NCBI Taxonomy" id="109634"/>
    <lineage>
        <taxon>Eukaryota</taxon>
        <taxon>Fungi</taxon>
        <taxon>Dikarya</taxon>
        <taxon>Basidiomycota</taxon>
        <taxon>Agaricomycotina</taxon>
        <taxon>Agaricomycetes</taxon>
        <taxon>Agaricomycetidae</taxon>
        <taxon>Agaricales</taxon>
        <taxon>Agaricineae</taxon>
        <taxon>Hymenogastraceae</taxon>
        <taxon>Gymnopilus</taxon>
    </lineage>
</organism>
<dbReference type="GO" id="GO:0006397">
    <property type="term" value="P:mRNA processing"/>
    <property type="evidence" value="ECO:0007669"/>
    <property type="project" value="UniProtKB-KW"/>
</dbReference>
<dbReference type="PROSITE" id="PS50245">
    <property type="entry name" value="CAP_GLY_2"/>
    <property type="match status" value="1"/>
</dbReference>
<dbReference type="OrthoDB" id="2130750at2759"/>
<feature type="compositionally biased region" description="Low complexity" evidence="4">
    <location>
        <begin position="308"/>
        <end position="319"/>
    </location>
</feature>
<dbReference type="AlphaFoldDB" id="A0A9P5TMG8"/>
<evidence type="ECO:0000256" key="2">
    <source>
        <dbReference type="PROSITE-ProRule" id="PRU00047"/>
    </source>
</evidence>
<gene>
    <name evidence="7" type="ORF">CPB84DRAFT_1837197</name>
</gene>
<feature type="region of interest" description="Disordered" evidence="4">
    <location>
        <begin position="981"/>
        <end position="1004"/>
    </location>
</feature>
<keyword evidence="2" id="KW-0479">Metal-binding</keyword>